<evidence type="ECO:0000313" key="3">
    <source>
        <dbReference type="Proteomes" id="UP001568358"/>
    </source>
</evidence>
<dbReference type="Pfam" id="PF12728">
    <property type="entry name" value="HTH_17"/>
    <property type="match status" value="1"/>
</dbReference>
<protein>
    <submittedName>
        <fullName evidence="2">Helix-turn-helix domain-containing protein</fullName>
    </submittedName>
</protein>
<sequence length="65" mass="6967">MTNYLSTKEVAARLSVSTKWVRAAIVAGELPAVNVSKGKRAVYRVNEGDLIAFMNERAVTGIEGG</sequence>
<dbReference type="InterPro" id="IPR010093">
    <property type="entry name" value="SinI_DNA-bd"/>
</dbReference>
<proteinExistence type="predicted"/>
<accession>A0ABV4JQG3</accession>
<comment type="caution">
    <text evidence="2">The sequence shown here is derived from an EMBL/GenBank/DDBJ whole genome shotgun (WGS) entry which is preliminary data.</text>
</comment>
<name>A0ABV4JQG3_9BACT</name>
<dbReference type="RefSeq" id="WP_371150165.1">
    <property type="nucleotide sequence ID" value="NZ_JBFSOO010000003.1"/>
</dbReference>
<keyword evidence="3" id="KW-1185">Reference proteome</keyword>
<gene>
    <name evidence="2" type="ORF">AB2Z07_05510</name>
</gene>
<organism evidence="2 3">
    <name type="scientific">Halodesulfovibrio aestuarii</name>
    <dbReference type="NCBI Taxonomy" id="126333"/>
    <lineage>
        <taxon>Bacteria</taxon>
        <taxon>Pseudomonadati</taxon>
        <taxon>Thermodesulfobacteriota</taxon>
        <taxon>Desulfovibrionia</taxon>
        <taxon>Desulfovibrionales</taxon>
        <taxon>Desulfovibrionaceae</taxon>
        <taxon>Halodesulfovibrio</taxon>
    </lineage>
</organism>
<dbReference type="EMBL" id="JBFSOO010000003">
    <property type="protein sequence ID" value="MEZ6852996.1"/>
    <property type="molecule type" value="Genomic_DNA"/>
</dbReference>
<reference evidence="2 3" key="1">
    <citation type="submission" date="2024-07" db="EMBL/GenBank/DDBJ databases">
        <title>Active virus-host system and metabolic interactions in a Lokiarchaeon culture.</title>
        <authorList>
            <person name="Ponce Toledo R.I."/>
            <person name="Rodrigues Oliveira T."/>
            <person name="Schleper C."/>
        </authorList>
    </citation>
    <scope>NUCLEOTIDE SEQUENCE [LARGE SCALE GENOMIC DNA]</scope>
    <source>
        <strain evidence="2 3">B35</strain>
    </source>
</reference>
<dbReference type="Proteomes" id="UP001568358">
    <property type="component" value="Unassembled WGS sequence"/>
</dbReference>
<dbReference type="SUPFAM" id="SSF46955">
    <property type="entry name" value="Putative DNA-binding domain"/>
    <property type="match status" value="1"/>
</dbReference>
<evidence type="ECO:0000313" key="2">
    <source>
        <dbReference type="EMBL" id="MEZ6852996.1"/>
    </source>
</evidence>
<dbReference type="InterPro" id="IPR041657">
    <property type="entry name" value="HTH_17"/>
</dbReference>
<dbReference type="InterPro" id="IPR009061">
    <property type="entry name" value="DNA-bd_dom_put_sf"/>
</dbReference>
<feature type="domain" description="Helix-turn-helix" evidence="1">
    <location>
        <begin position="4"/>
        <end position="57"/>
    </location>
</feature>
<dbReference type="NCBIfam" id="TIGR01764">
    <property type="entry name" value="excise"/>
    <property type="match status" value="1"/>
</dbReference>
<evidence type="ECO:0000259" key="1">
    <source>
        <dbReference type="Pfam" id="PF12728"/>
    </source>
</evidence>